<feature type="compositionally biased region" description="Basic and acidic residues" evidence="1">
    <location>
        <begin position="31"/>
        <end position="55"/>
    </location>
</feature>
<dbReference type="VEuPathDB" id="FungiDB:A9K55_001325"/>
<gene>
    <name evidence="2" type="ORF">A9K55_001325</name>
</gene>
<evidence type="ECO:0000256" key="1">
    <source>
        <dbReference type="SAM" id="MobiDB-lite"/>
    </source>
</evidence>
<reference evidence="2 3" key="1">
    <citation type="journal article" date="2017" name="BMC Genomics">
        <title>Chromosome level assembly and secondary metabolite potential of the parasitic fungus Cordyceps militaris.</title>
        <authorList>
            <person name="Kramer G.J."/>
            <person name="Nodwell J.R."/>
        </authorList>
    </citation>
    <scope>NUCLEOTIDE SEQUENCE [LARGE SCALE GENOMIC DNA]</scope>
    <source>
        <strain evidence="2 3">ATCC 34164</strain>
    </source>
</reference>
<feature type="compositionally biased region" description="Basic residues" evidence="1">
    <location>
        <begin position="560"/>
        <end position="570"/>
    </location>
</feature>
<dbReference type="OrthoDB" id="4755921at2759"/>
<name>A0A2H4SR54_CORMI</name>
<protein>
    <submittedName>
        <fullName evidence="2">Uncharacterized protein</fullName>
    </submittedName>
</protein>
<dbReference type="EMBL" id="CP023326">
    <property type="protein sequence ID" value="ATY65590.1"/>
    <property type="molecule type" value="Genomic_DNA"/>
</dbReference>
<evidence type="ECO:0000313" key="3">
    <source>
        <dbReference type="Proteomes" id="UP000323067"/>
    </source>
</evidence>
<organism evidence="2 3">
    <name type="scientific">Cordyceps militaris</name>
    <name type="common">Caterpillar fungus</name>
    <name type="synonym">Clavaria militaris</name>
    <dbReference type="NCBI Taxonomy" id="73501"/>
    <lineage>
        <taxon>Eukaryota</taxon>
        <taxon>Fungi</taxon>
        <taxon>Dikarya</taxon>
        <taxon>Ascomycota</taxon>
        <taxon>Pezizomycotina</taxon>
        <taxon>Sordariomycetes</taxon>
        <taxon>Hypocreomycetidae</taxon>
        <taxon>Hypocreales</taxon>
        <taxon>Cordycipitaceae</taxon>
        <taxon>Cordyceps</taxon>
    </lineage>
</organism>
<proteinExistence type="predicted"/>
<feature type="region of interest" description="Disordered" evidence="1">
    <location>
        <begin position="556"/>
        <end position="592"/>
    </location>
</feature>
<feature type="region of interest" description="Disordered" evidence="1">
    <location>
        <begin position="199"/>
        <end position="246"/>
    </location>
</feature>
<accession>A0A2H4SR54</accession>
<feature type="compositionally biased region" description="Polar residues" evidence="1">
    <location>
        <begin position="1"/>
        <end position="18"/>
    </location>
</feature>
<dbReference type="AlphaFoldDB" id="A0A2H4SR54"/>
<sequence length="592" mass="64978">MVVSSTANPSTMRTTKTKPGSMKPVGGAKRICQDRTQSDDTTPKAMKDPNWRTRQDTGSSTDIENVMPHTDQFISKLYPQIDSLHCKHSSQDDRSSSDFSIGEKYTSELSSASDNFVKIIKKIDLKPVDGRQMSIFELEIHPDTPTTTLTGGQGYVKVSRNITSTQGGSSSDTEVTASSQSAENIHTPDVFQLDTCRQPISSAPSLPQLHESHRDKSVDMSFSPSCPVPRDRSTADGPVKSPQTAIRSGRDQAFQRLIQRLNRDNHTTTTKPSRSPMKAQLRPKPPGLEYTNMFANFRRPTAGEGRRNQTISDFKVDYWDRSQSSVTSREGSESTVQVSNKQSTWNPKAREFLSLGYRQNSRRPLPWDTDVAALQTSQTLREKASHNLNPLPQPASAAWPKANPLPFNPYLTPQDQNNFVNGSLNVPVAPLGAGFNLGPVPETLDTPQYLAGNPVSQPSVFAVPPATSIQTPMMPFGNLTAQQIAAAQQMAALPYLASLAALGPMPLLTGLERPNFPANSQRPPVPKPVFPNAGAQLAYEEWIEWRKANEPGYAVECKARQQRRSQRVKLPKKDSGDKPESHLVPAKAVAAA</sequence>
<feature type="region of interest" description="Disordered" evidence="1">
    <location>
        <begin position="162"/>
        <end position="182"/>
    </location>
</feature>
<feature type="region of interest" description="Disordered" evidence="1">
    <location>
        <begin position="1"/>
        <end position="66"/>
    </location>
</feature>
<feature type="compositionally biased region" description="Basic and acidic residues" evidence="1">
    <location>
        <begin position="571"/>
        <end position="581"/>
    </location>
</feature>
<dbReference type="Proteomes" id="UP000323067">
    <property type="component" value="Chromosome iii"/>
</dbReference>
<feature type="region of interest" description="Disordered" evidence="1">
    <location>
        <begin position="263"/>
        <end position="287"/>
    </location>
</feature>
<evidence type="ECO:0000313" key="2">
    <source>
        <dbReference type="EMBL" id="ATY65590.1"/>
    </source>
</evidence>